<accession>A0A5M6CQD9</accession>
<reference evidence="1 2" key="1">
    <citation type="submission" date="2019-09" db="EMBL/GenBank/DDBJ databases">
        <title>Genome sequence and assembly of Taibaiella sp.</title>
        <authorList>
            <person name="Chhetri G."/>
        </authorList>
    </citation>
    <scope>NUCLEOTIDE SEQUENCE [LARGE SCALE GENOMIC DNA]</scope>
    <source>
        <strain evidence="1 2">KVB11</strain>
    </source>
</reference>
<keyword evidence="2" id="KW-1185">Reference proteome</keyword>
<sequence length="99" mass="11901">MIYKSAITISYKKPFIDWNNKIFPELPMEENMLGESSTYLVKVEFDDPDLLLEKYFKQIFKAELENITDNEAKWPKPLNIDLFEDWFYYEISDSVTELE</sequence>
<gene>
    <name evidence="1" type="ORF">F0919_05835</name>
</gene>
<comment type="caution">
    <text evidence="1">The sequence shown here is derived from an EMBL/GenBank/DDBJ whole genome shotgun (WGS) entry which is preliminary data.</text>
</comment>
<organism evidence="1 2">
    <name type="scientific">Taibaiella lutea</name>
    <dbReference type="NCBI Taxonomy" id="2608001"/>
    <lineage>
        <taxon>Bacteria</taxon>
        <taxon>Pseudomonadati</taxon>
        <taxon>Bacteroidota</taxon>
        <taxon>Chitinophagia</taxon>
        <taxon>Chitinophagales</taxon>
        <taxon>Chitinophagaceae</taxon>
        <taxon>Taibaiella</taxon>
    </lineage>
</organism>
<proteinExistence type="predicted"/>
<evidence type="ECO:0000313" key="1">
    <source>
        <dbReference type="EMBL" id="KAA5537193.1"/>
    </source>
</evidence>
<dbReference type="Proteomes" id="UP000323632">
    <property type="component" value="Unassembled WGS sequence"/>
</dbReference>
<dbReference type="EMBL" id="VWSH01000001">
    <property type="protein sequence ID" value="KAA5537193.1"/>
    <property type="molecule type" value="Genomic_DNA"/>
</dbReference>
<name>A0A5M6CQD9_9BACT</name>
<evidence type="ECO:0000313" key="2">
    <source>
        <dbReference type="Proteomes" id="UP000323632"/>
    </source>
</evidence>
<protein>
    <submittedName>
        <fullName evidence="1">Uncharacterized protein</fullName>
    </submittedName>
</protein>
<dbReference type="AlphaFoldDB" id="A0A5M6CQD9"/>
<dbReference type="RefSeq" id="WP_150031769.1">
    <property type="nucleotide sequence ID" value="NZ_VWSH01000001.1"/>
</dbReference>